<accession>J4UFF1</accession>
<comment type="similarity">
    <text evidence="2">Belongs to the glycosyl hydrolases 36 family.</text>
</comment>
<proteinExistence type="inferred from homology"/>
<comment type="catalytic activity">
    <reaction evidence="1">
        <text>Hydrolysis of terminal, non-reducing alpha-D-galactose residues in alpha-D-galactosides, including galactose oligosaccharides, galactomannans and galactolipids.</text>
        <dbReference type="EC" id="3.2.1.22"/>
    </reaction>
</comment>
<dbReference type="Proteomes" id="UP000002748">
    <property type="component" value="Unassembled WGS sequence"/>
</dbReference>
<sequence length="650" mass="71313">MGLWQSTPAEPRAVSKKLHEFKCDQSKDKSSHTLDVDLSNAHGWVWYRYRPTWIEAKPFSGRPLDFPIHLVLVQQGSEHLALYPVSSDSATCHLTASKGKWAVDIRRSTAGEGRGAVVECRSPRALDLKNLVREAINRAQSWAGAKGDPAPLAAHNPLNRLGFCTWSALGETNHVSRAMFSSLLTELSAAKIPVQAFVIDDGWQDQQHRQLWSFESNESFGDLGEAVSLVKKTFEGPEVGGCDVGVWLALNGGYWNGVHPDSPLVEKYGCKPFKYSNPYDSGEYWVPTKPEFWSDWFAWLKSQGVSFLKVDNQASLTFLHGIQGAEVATQVYTLMLAAADATFGPGRVVHSMAHSSSFFNGRAGFSKQSFVWRNSDDFGMIHELRNAHQIFVFSNLSNALVSNHLSTVPDADMFMTAAQYPQSHAVLRAMFPGPVLLSDKPAEHDTKLLGRLIAYDAKGEVHVVKCESAAELLPRRLMDTSILDDEDGTATWAAVKCGNGALLAAFNCRDVGRQVKDKLKHEDVEDAMALAGLAGDVVVLRYDLDEGALTAGTLFKSSDAANDGEEGARRPLQDVHLHEMGVALWRVVPAGRKQTWGLVGQFAGLNCTRKGRYLYSGTATAQGDKPLPRLDGGKSEIGIRMFEVIPNDIA</sequence>
<dbReference type="GeneID" id="25984071"/>
<protein>
    <submittedName>
        <fullName evidence="5">Uncharacterized protein</fullName>
    </submittedName>
</protein>
<dbReference type="OrthoDB" id="4664297at2759"/>
<dbReference type="RefSeq" id="XP_014181347.1">
    <property type="nucleotide sequence ID" value="XM_014325872.1"/>
</dbReference>
<organism evidence="5 6">
    <name type="scientific">Trichosporon asahii var. asahii (strain ATCC 90039 / CBS 2479 / JCM 2466 / KCTC 7840 / NBRC 103889/ NCYC 2677 / UAMH 7654)</name>
    <name type="common">Yeast</name>
    <dbReference type="NCBI Taxonomy" id="1186058"/>
    <lineage>
        <taxon>Eukaryota</taxon>
        <taxon>Fungi</taxon>
        <taxon>Dikarya</taxon>
        <taxon>Basidiomycota</taxon>
        <taxon>Agaricomycotina</taxon>
        <taxon>Tremellomycetes</taxon>
        <taxon>Trichosporonales</taxon>
        <taxon>Trichosporonaceae</taxon>
        <taxon>Trichosporon</taxon>
    </lineage>
</organism>
<dbReference type="VEuPathDB" id="FungiDB:A1Q1_00557"/>
<evidence type="ECO:0000256" key="2">
    <source>
        <dbReference type="ARBA" id="ARBA00007240"/>
    </source>
</evidence>
<evidence type="ECO:0000313" key="6">
    <source>
        <dbReference type="Proteomes" id="UP000002748"/>
    </source>
</evidence>
<evidence type="ECO:0000313" key="5">
    <source>
        <dbReference type="EMBL" id="EJT50090.1"/>
    </source>
</evidence>
<dbReference type="AlphaFoldDB" id="J4UFF1"/>
<dbReference type="Gene3D" id="3.20.20.70">
    <property type="entry name" value="Aldolase class I"/>
    <property type="match status" value="1"/>
</dbReference>
<dbReference type="PANTHER" id="PTHR31268">
    <property type="match status" value="1"/>
</dbReference>
<comment type="caution">
    <text evidence="5">The sequence shown here is derived from an EMBL/GenBank/DDBJ whole genome shotgun (WGS) entry which is preliminary data.</text>
</comment>
<dbReference type="GO" id="GO:0047274">
    <property type="term" value="F:galactinol-sucrose galactosyltransferase activity"/>
    <property type="evidence" value="ECO:0007669"/>
    <property type="project" value="UniProtKB-EC"/>
</dbReference>
<dbReference type="EMBL" id="ALBS01000126">
    <property type="protein sequence ID" value="EJT50090.1"/>
    <property type="molecule type" value="Genomic_DNA"/>
</dbReference>
<keyword evidence="3" id="KW-0119">Carbohydrate metabolism</keyword>
<evidence type="ECO:0000256" key="1">
    <source>
        <dbReference type="ARBA" id="ARBA00001255"/>
    </source>
</evidence>
<dbReference type="HOGENOM" id="CLU_007443_0_0_1"/>
<comment type="catalytic activity">
    <reaction evidence="4">
        <text>alpha-D-galactosyl-(1-&gt;3)-1D-myo-inositol + sucrose = raffinose + myo-inositol</text>
        <dbReference type="Rhea" id="RHEA:20161"/>
        <dbReference type="ChEBI" id="CHEBI:16634"/>
        <dbReference type="ChEBI" id="CHEBI:17268"/>
        <dbReference type="ChEBI" id="CHEBI:17505"/>
        <dbReference type="ChEBI" id="CHEBI:17992"/>
        <dbReference type="EC" id="2.4.1.82"/>
    </reaction>
</comment>
<gene>
    <name evidence="5" type="ORF">A1Q1_00557</name>
</gene>
<dbReference type="PANTHER" id="PTHR31268:SF32">
    <property type="entry name" value="GALACTINOL--SUCROSE GALACTOSYLTRANSFERASE 2-RELATED"/>
    <property type="match status" value="1"/>
</dbReference>
<dbReference type="Pfam" id="PF05691">
    <property type="entry name" value="Raffinose_syn"/>
    <property type="match status" value="1"/>
</dbReference>
<dbReference type="GO" id="GO:0004557">
    <property type="term" value="F:alpha-galactosidase activity"/>
    <property type="evidence" value="ECO:0007669"/>
    <property type="project" value="UniProtKB-EC"/>
</dbReference>
<evidence type="ECO:0000256" key="3">
    <source>
        <dbReference type="ARBA" id="ARBA00023277"/>
    </source>
</evidence>
<name>J4UFF1_TRIAS</name>
<dbReference type="InterPro" id="IPR013785">
    <property type="entry name" value="Aldolase_TIM"/>
</dbReference>
<dbReference type="KEGG" id="tasa:A1Q1_00557"/>
<dbReference type="InterPro" id="IPR017853">
    <property type="entry name" value="GH"/>
</dbReference>
<dbReference type="SUPFAM" id="SSF51445">
    <property type="entry name" value="(Trans)glycosidases"/>
    <property type="match status" value="1"/>
</dbReference>
<reference evidence="5 6" key="1">
    <citation type="journal article" date="2012" name="Eukaryot. Cell">
        <title>Draft genome sequence of CBS 2479, the standard type strain of Trichosporon asahii.</title>
        <authorList>
            <person name="Yang R.Y."/>
            <person name="Li H.T."/>
            <person name="Zhu H."/>
            <person name="Zhou G.P."/>
            <person name="Wang M."/>
            <person name="Wang L."/>
        </authorList>
    </citation>
    <scope>NUCLEOTIDE SEQUENCE [LARGE SCALE GENOMIC DNA]</scope>
    <source>
        <strain evidence="6">ATCC 90039 / CBS 2479 / JCM 2466 / KCTC 7840 / NCYC 2677 / UAMH 7654</strain>
    </source>
</reference>
<dbReference type="InterPro" id="IPR008811">
    <property type="entry name" value="Glycosyl_hydrolases_36"/>
</dbReference>
<evidence type="ECO:0000256" key="4">
    <source>
        <dbReference type="ARBA" id="ARBA00049426"/>
    </source>
</evidence>